<dbReference type="EMBL" id="UINC01057145">
    <property type="protein sequence ID" value="SVB77994.1"/>
    <property type="molecule type" value="Genomic_DNA"/>
</dbReference>
<protein>
    <recommendedName>
        <fullName evidence="2">Radical SAM core domain-containing protein</fullName>
    </recommendedName>
</protein>
<feature type="non-terminal residue" evidence="1">
    <location>
        <position position="1"/>
    </location>
</feature>
<gene>
    <name evidence="1" type="ORF">METZ01_LOCUS230848</name>
</gene>
<dbReference type="SUPFAM" id="SSF102114">
    <property type="entry name" value="Radical SAM enzymes"/>
    <property type="match status" value="1"/>
</dbReference>
<dbReference type="AlphaFoldDB" id="A0A382GT31"/>
<dbReference type="InterPro" id="IPR013785">
    <property type="entry name" value="Aldolase_TIM"/>
</dbReference>
<proteinExistence type="predicted"/>
<name>A0A382GT31_9ZZZZ</name>
<dbReference type="Gene3D" id="3.20.20.70">
    <property type="entry name" value="Aldolase class I"/>
    <property type="match status" value="1"/>
</dbReference>
<organism evidence="1">
    <name type="scientific">marine metagenome</name>
    <dbReference type="NCBI Taxonomy" id="408172"/>
    <lineage>
        <taxon>unclassified sequences</taxon>
        <taxon>metagenomes</taxon>
        <taxon>ecological metagenomes</taxon>
    </lineage>
</organism>
<evidence type="ECO:0000313" key="1">
    <source>
        <dbReference type="EMBL" id="SVB77994.1"/>
    </source>
</evidence>
<accession>A0A382GT31</accession>
<sequence>DRRTPGTVTGVDLRQMKDELTAMVRFARDGGLAKEPKFNEVPWLTREVKDIAFSGDGEPTMIHNFAECVETVVDVKQAEGLETTKIVLITDAAGLDKADVKCGLEVMDRNNGEIWGKLDAGTEEYFKLVNRTNVKFERILNNLLETSKVRPIIIQSLFFKVHGEAMSEAELEAYCSRLSNITEGGGQIREVHLYTVARPTPETYATKLESVELEQMAEVIRGRTKLVVAVFP</sequence>
<evidence type="ECO:0008006" key="2">
    <source>
        <dbReference type="Google" id="ProtNLM"/>
    </source>
</evidence>
<reference evidence="1" key="1">
    <citation type="submission" date="2018-05" db="EMBL/GenBank/DDBJ databases">
        <authorList>
            <person name="Lanie J.A."/>
            <person name="Ng W.-L."/>
            <person name="Kazmierczak K.M."/>
            <person name="Andrzejewski T.M."/>
            <person name="Davidsen T.M."/>
            <person name="Wayne K.J."/>
            <person name="Tettelin H."/>
            <person name="Glass J.I."/>
            <person name="Rusch D."/>
            <person name="Podicherti R."/>
            <person name="Tsui H.-C.T."/>
            <person name="Winkler M.E."/>
        </authorList>
    </citation>
    <scope>NUCLEOTIDE SEQUENCE</scope>
</reference>
<dbReference type="InterPro" id="IPR058240">
    <property type="entry name" value="rSAM_sf"/>
</dbReference>